<dbReference type="OrthoDB" id="4732941at2"/>
<dbReference type="EMBL" id="UPHU01000001">
    <property type="protein sequence ID" value="VBA46854.1"/>
    <property type="molecule type" value="Genomic_DNA"/>
</dbReference>
<evidence type="ECO:0000313" key="2">
    <source>
        <dbReference type="Proteomes" id="UP000268285"/>
    </source>
</evidence>
<evidence type="ECO:0000313" key="1">
    <source>
        <dbReference type="EMBL" id="VBA46854.1"/>
    </source>
</evidence>
<dbReference type="RefSeq" id="WP_036398928.1">
    <property type="nucleotide sequence ID" value="NZ_UPHU01000001.1"/>
</dbReference>
<sequence>MANSLLDFVISLVRDAEAAARYAANPAQAIADAHLTNVTSADVNNLIPVVSDSLSMAGSAGTAGATQVTDHGNVWASGAATAALDAFSPHSTAPVVQQHSPASYVINEPVVPRASENAADPHPVGIEPHQPSVLVTGADTPDSTFDDGSFPAHDPAVWDHPIIHPHTDDPDHHGFGIHG</sequence>
<dbReference type="AlphaFoldDB" id="A0A498QLT1"/>
<name>A0A498QLT1_9MYCO</name>
<dbReference type="InterPro" id="IPR049709">
    <property type="entry name" value="IniB-like_N"/>
</dbReference>
<dbReference type="Proteomes" id="UP000268285">
    <property type="component" value="Unassembled WGS sequence"/>
</dbReference>
<keyword evidence="2" id="KW-1185">Reference proteome</keyword>
<gene>
    <name evidence="1" type="ORF">LAUMK142_00502</name>
</gene>
<dbReference type="NCBIfam" id="NF038176">
    <property type="entry name" value="Rv0340_fam"/>
    <property type="match status" value="1"/>
</dbReference>
<accession>A0A498QLT1</accession>
<organism evidence="1 2">
    <name type="scientific">Mycobacterium pseudokansasii</name>
    <dbReference type="NCBI Taxonomy" id="2341080"/>
    <lineage>
        <taxon>Bacteria</taxon>
        <taxon>Bacillati</taxon>
        <taxon>Actinomycetota</taxon>
        <taxon>Actinomycetes</taxon>
        <taxon>Mycobacteriales</taxon>
        <taxon>Mycobacteriaceae</taxon>
        <taxon>Mycobacterium</taxon>
    </lineage>
</organism>
<dbReference type="NCBIfam" id="NF038175">
    <property type="entry name" value="IniB_NTERM"/>
    <property type="match status" value="1"/>
</dbReference>
<proteinExistence type="predicted"/>
<protein>
    <recommendedName>
        <fullName evidence="3">Isoniazid-induced protein IniB</fullName>
    </recommendedName>
</protein>
<evidence type="ECO:0008006" key="3">
    <source>
        <dbReference type="Google" id="ProtNLM"/>
    </source>
</evidence>
<reference evidence="1 2" key="1">
    <citation type="submission" date="2018-09" db="EMBL/GenBank/DDBJ databases">
        <authorList>
            <person name="Tagini F."/>
        </authorList>
    </citation>
    <scope>NUCLEOTIDE SEQUENCE [LARGE SCALE GENOMIC DNA]</scope>
    <source>
        <strain evidence="1 2">MK142</strain>
    </source>
</reference>